<keyword evidence="7 9" id="KW-0924">Ammonia transport</keyword>
<evidence type="ECO:0000313" key="12">
    <source>
        <dbReference type="EMBL" id="MCX2817877.1"/>
    </source>
</evidence>
<evidence type="ECO:0000256" key="3">
    <source>
        <dbReference type="ARBA" id="ARBA00022448"/>
    </source>
</evidence>
<dbReference type="Pfam" id="PF00909">
    <property type="entry name" value="Ammonium_transp"/>
    <property type="match status" value="1"/>
</dbReference>
<dbReference type="InterPro" id="IPR029020">
    <property type="entry name" value="Ammonium/urea_transptr"/>
</dbReference>
<dbReference type="PANTHER" id="PTHR11730">
    <property type="entry name" value="AMMONIUM TRANSPORTER"/>
    <property type="match status" value="1"/>
</dbReference>
<feature type="transmembrane region" description="Helical" evidence="9">
    <location>
        <begin position="177"/>
        <end position="198"/>
    </location>
</feature>
<feature type="transmembrane region" description="Helical" evidence="9">
    <location>
        <begin position="219"/>
        <end position="236"/>
    </location>
</feature>
<keyword evidence="4 9" id="KW-0812">Transmembrane</keyword>
<feature type="transmembrane region" description="Helical" evidence="9">
    <location>
        <begin position="20"/>
        <end position="40"/>
    </location>
</feature>
<dbReference type="GO" id="GO:0005886">
    <property type="term" value="C:plasma membrane"/>
    <property type="evidence" value="ECO:0007669"/>
    <property type="project" value="UniProtKB-SubCell"/>
</dbReference>
<evidence type="ECO:0000256" key="2">
    <source>
        <dbReference type="ARBA" id="ARBA00005887"/>
    </source>
</evidence>
<comment type="caution">
    <text evidence="12">The sequence shown here is derived from an EMBL/GenBank/DDBJ whole genome shotgun (WGS) entry which is preliminary data.</text>
</comment>
<evidence type="ECO:0000256" key="4">
    <source>
        <dbReference type="ARBA" id="ARBA00022692"/>
    </source>
</evidence>
<feature type="domain" description="Ammonium transporter AmtB-like" evidence="11">
    <location>
        <begin position="21"/>
        <end position="423"/>
    </location>
</feature>
<accession>A0A9Q4C2H0</accession>
<protein>
    <recommendedName>
        <fullName evidence="9">Ammonium transporter</fullName>
    </recommendedName>
</protein>
<keyword evidence="13" id="KW-1185">Reference proteome</keyword>
<name>A0A9Q4C2H0_9EURY</name>
<comment type="function">
    <text evidence="8">Involved in the uptake of ammonium/ammonia (NH(4)(+)/NH(3)). Transport is electrogenic.</text>
</comment>
<feature type="transmembrane region" description="Helical" evidence="9">
    <location>
        <begin position="134"/>
        <end position="157"/>
    </location>
</feature>
<feature type="transmembrane region" description="Helical" evidence="9">
    <location>
        <begin position="293"/>
        <end position="320"/>
    </location>
</feature>
<feature type="transmembrane region" description="Helical" evidence="9">
    <location>
        <begin position="61"/>
        <end position="84"/>
    </location>
</feature>
<feature type="transmembrane region" description="Helical" evidence="9">
    <location>
        <begin position="256"/>
        <end position="281"/>
    </location>
</feature>
<evidence type="ECO:0000256" key="9">
    <source>
        <dbReference type="RuleBase" id="RU362002"/>
    </source>
</evidence>
<dbReference type="RefSeq" id="WP_266085392.1">
    <property type="nucleotide sequence ID" value="NZ_RKLV01000001.1"/>
</dbReference>
<feature type="transmembrane region" description="Helical" evidence="9">
    <location>
        <begin position="375"/>
        <end position="396"/>
    </location>
</feature>
<evidence type="ECO:0000256" key="1">
    <source>
        <dbReference type="ARBA" id="ARBA00004141"/>
    </source>
</evidence>
<reference evidence="12" key="1">
    <citation type="submission" date="2022-09" db="EMBL/GenBank/DDBJ databases">
        <title>Haloadaptaus new haloarchaeum isolated from saline soil.</title>
        <authorList>
            <person name="Duran-Viseras A."/>
            <person name="Sanchez-Porro C."/>
            <person name="Ventosa A."/>
        </authorList>
    </citation>
    <scope>NUCLEOTIDE SEQUENCE</scope>
    <source>
        <strain evidence="12">F3-133</strain>
    </source>
</reference>
<evidence type="ECO:0000259" key="11">
    <source>
        <dbReference type="Pfam" id="PF00909"/>
    </source>
</evidence>
<comment type="similarity">
    <text evidence="2 9">Belongs to the ammonia transporter channel (TC 1.A.11.2) family.</text>
</comment>
<feature type="transmembrane region" description="Helical" evidence="9">
    <location>
        <begin position="340"/>
        <end position="363"/>
    </location>
</feature>
<feature type="transmembrane region" description="Helical" evidence="9">
    <location>
        <begin position="104"/>
        <end position="127"/>
    </location>
</feature>
<dbReference type="GO" id="GO:0008519">
    <property type="term" value="F:ammonium channel activity"/>
    <property type="evidence" value="ECO:0007669"/>
    <property type="project" value="InterPro"/>
</dbReference>
<keyword evidence="6 9" id="KW-0472">Membrane</keyword>
<gene>
    <name evidence="12" type="ORF">EGH25_00655</name>
</gene>
<comment type="subcellular location">
    <subcellularLocation>
        <location evidence="9">Cell membrane</location>
        <topology evidence="9">Multi-pass membrane protein</topology>
    </subcellularLocation>
    <subcellularLocation>
        <location evidence="1">Membrane</location>
        <topology evidence="1">Multi-pass membrane protein</topology>
    </subcellularLocation>
</comment>
<evidence type="ECO:0000256" key="8">
    <source>
        <dbReference type="ARBA" id="ARBA00045370"/>
    </source>
</evidence>
<evidence type="ECO:0000313" key="13">
    <source>
        <dbReference type="Proteomes" id="UP001149411"/>
    </source>
</evidence>
<evidence type="ECO:0000256" key="5">
    <source>
        <dbReference type="ARBA" id="ARBA00022989"/>
    </source>
</evidence>
<dbReference type="Gene3D" id="1.10.3430.10">
    <property type="entry name" value="Ammonium transporter AmtB like domains"/>
    <property type="match status" value="1"/>
</dbReference>
<evidence type="ECO:0000256" key="7">
    <source>
        <dbReference type="ARBA" id="ARBA00023177"/>
    </source>
</evidence>
<dbReference type="GO" id="GO:0097272">
    <property type="term" value="P:ammonium homeostasis"/>
    <property type="evidence" value="ECO:0007669"/>
    <property type="project" value="TreeGrafter"/>
</dbReference>
<dbReference type="AlphaFoldDB" id="A0A9Q4C2H0"/>
<organism evidence="12 13">
    <name type="scientific">Halorutilus salinus</name>
    <dbReference type="NCBI Taxonomy" id="2487751"/>
    <lineage>
        <taxon>Archaea</taxon>
        <taxon>Methanobacteriati</taxon>
        <taxon>Methanobacteriota</taxon>
        <taxon>Stenosarchaea group</taxon>
        <taxon>Halobacteria</taxon>
        <taxon>Halorutilales</taxon>
        <taxon>Halorutilaceae</taxon>
        <taxon>Halorutilus</taxon>
    </lineage>
</organism>
<proteinExistence type="inferred from homology"/>
<dbReference type="PANTHER" id="PTHR11730:SF6">
    <property type="entry name" value="AMMONIUM TRANSPORTER"/>
    <property type="match status" value="1"/>
</dbReference>
<dbReference type="Proteomes" id="UP001149411">
    <property type="component" value="Unassembled WGS sequence"/>
</dbReference>
<sequence length="446" mass="45759">MLGTYALQSDVTAIADSINNVWILTVTFLIFFMQPGFALLEAGQVRAKNAANVVMKNMWDWSAGVLVYFLIGAGVFAVVGQIGSPGTAFDIGGAMSHISDPGSWVGWLFGAVFAMTAATIVSGAVAGRIKFSAYAVYAVVITAVIYPVVAGSAWGGTGLLSSTGYLGQALGVGYKDFAGATVVHAVGGIAGLTAAYMLGPRRDRYDPEGNSVPIPGHNVIYAVLGTLILAFGWYGFNVGTQATVLTTDGAFQGGALGRVALNTTLAMGAGMVASTAVTTFWQGKPDPLFSANGLLAGLVAITGACAHVTWVGGLVIGIVGGATTPFVFRWVVDSLGVDDVVGVFAVHGSAGFIGTMMIPFFDVAGFSFSQLVMQVAGVGLIGTWTVLATMVTMGAIDAVIGLRVSENEESQGLDVSEHGMSSYPEFTESGQDEGSVGLSEGSFADD</sequence>
<dbReference type="NCBIfam" id="TIGR00836">
    <property type="entry name" value="amt"/>
    <property type="match status" value="1"/>
</dbReference>
<dbReference type="SUPFAM" id="SSF111352">
    <property type="entry name" value="Ammonium transporter"/>
    <property type="match status" value="1"/>
</dbReference>
<dbReference type="InterPro" id="IPR001905">
    <property type="entry name" value="Ammonium_transpt"/>
</dbReference>
<dbReference type="InterPro" id="IPR024041">
    <property type="entry name" value="NH4_transpt_AmtB-like_dom"/>
</dbReference>
<keyword evidence="5 9" id="KW-1133">Transmembrane helix</keyword>
<dbReference type="EMBL" id="RKLV01000001">
    <property type="protein sequence ID" value="MCX2817877.1"/>
    <property type="molecule type" value="Genomic_DNA"/>
</dbReference>
<evidence type="ECO:0000256" key="6">
    <source>
        <dbReference type="ARBA" id="ARBA00023136"/>
    </source>
</evidence>
<feature type="region of interest" description="Disordered" evidence="10">
    <location>
        <begin position="411"/>
        <end position="446"/>
    </location>
</feature>
<evidence type="ECO:0000256" key="10">
    <source>
        <dbReference type="SAM" id="MobiDB-lite"/>
    </source>
</evidence>
<keyword evidence="3 9" id="KW-0813">Transport</keyword>